<comment type="caution">
    <text evidence="3">The sequence shown here is derived from an EMBL/GenBank/DDBJ whole genome shotgun (WGS) entry which is preliminary data.</text>
</comment>
<sequence>MRALKPLLLLVVLAVAALLWGRHTPDSVPAGTGTPAASRAVATAGNPGTLPSFLPPEAADTLARIARGGPFTHRQDGVVFNNREGRLPPMPEGYYHEYTVETPNLDYRGARRIITGGTPPQVYYYTDDHYRSFRPFEVAR</sequence>
<dbReference type="Gene3D" id="3.10.450.30">
    <property type="entry name" value="Microbial ribonucleases"/>
    <property type="match status" value="1"/>
</dbReference>
<dbReference type="InterPro" id="IPR016191">
    <property type="entry name" value="Ribonuclease/ribotoxin"/>
</dbReference>
<dbReference type="EMBL" id="JBHSGA010000017">
    <property type="protein sequence ID" value="MFC4527402.1"/>
    <property type="molecule type" value="Genomic_DNA"/>
</dbReference>
<evidence type="ECO:0000256" key="2">
    <source>
        <dbReference type="ARBA" id="ARBA00022801"/>
    </source>
</evidence>
<accession>A0ABV9C351</accession>
<keyword evidence="4" id="KW-1185">Reference proteome</keyword>
<keyword evidence="1" id="KW-0540">Nuclease</keyword>
<evidence type="ECO:0000313" key="3">
    <source>
        <dbReference type="EMBL" id="MFC4527402.1"/>
    </source>
</evidence>
<reference evidence="4" key="1">
    <citation type="journal article" date="2019" name="Int. J. Syst. Evol. Microbiol.">
        <title>The Global Catalogue of Microorganisms (GCM) 10K type strain sequencing project: providing services to taxonomists for standard genome sequencing and annotation.</title>
        <authorList>
            <consortium name="The Broad Institute Genomics Platform"/>
            <consortium name="The Broad Institute Genome Sequencing Center for Infectious Disease"/>
            <person name="Wu L."/>
            <person name="Ma J."/>
        </authorList>
    </citation>
    <scope>NUCLEOTIDE SEQUENCE [LARGE SCALE GENOMIC DNA]</scope>
    <source>
        <strain evidence="4">CCM 4481</strain>
    </source>
</reference>
<evidence type="ECO:0000313" key="4">
    <source>
        <dbReference type="Proteomes" id="UP001595961"/>
    </source>
</evidence>
<protein>
    <submittedName>
        <fullName evidence="3">Ribonuclease domain-containing protein</fullName>
    </submittedName>
</protein>
<dbReference type="InterPro" id="IPR000026">
    <property type="entry name" value="N1-like"/>
</dbReference>
<dbReference type="SUPFAM" id="SSF53933">
    <property type="entry name" value="Microbial ribonucleases"/>
    <property type="match status" value="1"/>
</dbReference>
<dbReference type="RefSeq" id="WP_266152177.1">
    <property type="nucleotide sequence ID" value="NZ_CP064028.1"/>
</dbReference>
<evidence type="ECO:0000256" key="1">
    <source>
        <dbReference type="ARBA" id="ARBA00022722"/>
    </source>
</evidence>
<dbReference type="Proteomes" id="UP001595961">
    <property type="component" value="Unassembled WGS sequence"/>
</dbReference>
<organism evidence="3 4">
    <name type="scientific">Dyella halodurans</name>
    <dbReference type="NCBI Taxonomy" id="1920171"/>
    <lineage>
        <taxon>Bacteria</taxon>
        <taxon>Pseudomonadati</taxon>
        <taxon>Pseudomonadota</taxon>
        <taxon>Gammaproteobacteria</taxon>
        <taxon>Lysobacterales</taxon>
        <taxon>Rhodanobacteraceae</taxon>
        <taxon>Dyella</taxon>
    </lineage>
</organism>
<keyword evidence="2" id="KW-0378">Hydrolase</keyword>
<gene>
    <name evidence="3" type="ORF">ACFO5W_12225</name>
</gene>
<dbReference type="Pfam" id="PF00545">
    <property type="entry name" value="Ribonuclease"/>
    <property type="match status" value="1"/>
</dbReference>
<name>A0ABV9C351_9GAMM</name>
<proteinExistence type="predicted"/>